<dbReference type="SUPFAM" id="SSF82171">
    <property type="entry name" value="DPP6 N-terminal domain-like"/>
    <property type="match status" value="1"/>
</dbReference>
<dbReference type="InterPro" id="IPR011990">
    <property type="entry name" value="TPR-like_helical_dom_sf"/>
</dbReference>
<accession>A0AA51NCK6</accession>
<evidence type="ECO:0000313" key="2">
    <source>
        <dbReference type="Proteomes" id="UP001230496"/>
    </source>
</evidence>
<sequence length="533" mass="61616">MLLFLLFPLANIKAQESLISVLTQTLVDADKAFIAKNYQKALLIYEDIAQTDEAPNNIDLRLARSYYFTYRYEKAIKHYKKYEKTKLEFPMEDYFYFAEALTSSDSTELALHYFKICMEKKPNNELYAGRIWRLSNLSYLYEDSIKNMAHYASLNSSHSELQMVQASDKEVYLISNMPQVEMIKKIDSKENSSFYNLRKIKTYEDPFSIVALNYENSEPAGQKLKVQFHLPAISIFDDGNQMVYASSAKRKNDKDNYPLQLYFAKKRKGKWVKNSDYEHNQPNFNISEPAISNDGKILIFSANFANGFGGKDLYRSIKTEEGWSPPENLGNSINTERDERFPFIYKSNLYFSTNGHPGLGGFDLYKAKLINGVYQEVENLGYPVNSTYDELSFTIDSLGQQGFLSSNRVNRGFDFDIYEFALDLQVYPLQVEGVVKFIEHNWMDSTELQVLSYVEMELIDRTVNSVVAETKTDANGKFNLKVPYYSEYKIRIRGEGLDGFVIFEVPKFAKQDVSYELVVVNDDFKNSLSEEND</sequence>
<dbReference type="EMBL" id="CP129971">
    <property type="protein sequence ID" value="WMN11096.1"/>
    <property type="molecule type" value="Genomic_DNA"/>
</dbReference>
<organism evidence="1 2">
    <name type="scientific">Marivirga salinarum</name>
    <dbReference type="NCBI Taxonomy" id="3059078"/>
    <lineage>
        <taxon>Bacteria</taxon>
        <taxon>Pseudomonadati</taxon>
        <taxon>Bacteroidota</taxon>
        <taxon>Cytophagia</taxon>
        <taxon>Cytophagales</taxon>
        <taxon>Marivirgaceae</taxon>
        <taxon>Marivirga</taxon>
    </lineage>
</organism>
<name>A0AA51NCK6_9BACT</name>
<dbReference type="Proteomes" id="UP001230496">
    <property type="component" value="Chromosome"/>
</dbReference>
<evidence type="ECO:0000313" key="1">
    <source>
        <dbReference type="EMBL" id="WMN11096.1"/>
    </source>
</evidence>
<protein>
    <submittedName>
        <fullName evidence="1">Tetratricopeptide repeat protein</fullName>
    </submittedName>
</protein>
<dbReference type="InterPro" id="IPR011659">
    <property type="entry name" value="WD40"/>
</dbReference>
<dbReference type="RefSeq" id="WP_308347870.1">
    <property type="nucleotide sequence ID" value="NZ_CP129971.1"/>
</dbReference>
<reference evidence="1 2" key="1">
    <citation type="submission" date="2023-08" db="EMBL/GenBank/DDBJ databases">
        <title>Comparative genomics and taxonomic characterization of three novel marine species of genus Marivirga.</title>
        <authorList>
            <person name="Muhammad N."/>
            <person name="Kim S.-G."/>
        </authorList>
    </citation>
    <scope>NUCLEOTIDE SEQUENCE [LARGE SCALE GENOMIC DNA]</scope>
    <source>
        <strain evidence="1 2">BDSF4-3</strain>
    </source>
</reference>
<proteinExistence type="predicted"/>
<dbReference type="KEGG" id="msaa:QYS49_37195"/>
<dbReference type="Pfam" id="PF07676">
    <property type="entry name" value="PD40"/>
    <property type="match status" value="1"/>
</dbReference>
<dbReference type="SUPFAM" id="SSF48452">
    <property type="entry name" value="TPR-like"/>
    <property type="match status" value="1"/>
</dbReference>
<keyword evidence="2" id="KW-1185">Reference proteome</keyword>
<dbReference type="AlphaFoldDB" id="A0AA51NCK6"/>
<gene>
    <name evidence="1" type="ORF">QYS49_37195</name>
</gene>
<dbReference type="Gene3D" id="1.25.40.10">
    <property type="entry name" value="Tetratricopeptide repeat domain"/>
    <property type="match status" value="1"/>
</dbReference>